<keyword evidence="2" id="KW-0732">Signal</keyword>
<accession>A0ABT4CAU7</accession>
<feature type="signal peptide" evidence="2">
    <location>
        <begin position="1"/>
        <end position="20"/>
    </location>
</feature>
<comment type="caution">
    <text evidence="3">The sequence shown here is derived from an EMBL/GenBank/DDBJ whole genome shotgun (WGS) entry which is preliminary data.</text>
</comment>
<proteinExistence type="predicted"/>
<dbReference type="PROSITE" id="PS51257">
    <property type="entry name" value="PROKAR_LIPOPROTEIN"/>
    <property type="match status" value="1"/>
</dbReference>
<sequence>MKLPGPAVLLACVSCLACLAVTGCSSDPQANYCEVVEDHQADLTDVAASDDAGAVFDALDDYEALAAEAPRDIADEWSAVVEPLRRLEESLDAHDVDPSTYRADEPPAGLDADAREDIEAAARAVGAQRTVDAMAAVEQHALDVCGTPLSR</sequence>
<reference evidence="3" key="1">
    <citation type="submission" date="2022-08" db="EMBL/GenBank/DDBJ databases">
        <title>Genome sequencing of Nocardioides sp. STR2.</title>
        <authorList>
            <person name="So Y."/>
        </authorList>
    </citation>
    <scope>NUCLEOTIDE SEQUENCE</scope>
    <source>
        <strain evidence="3">STR2</strain>
    </source>
</reference>
<dbReference type="EMBL" id="JAPPUX010000002">
    <property type="protein sequence ID" value="MCY4726090.1"/>
    <property type="molecule type" value="Genomic_DNA"/>
</dbReference>
<feature type="region of interest" description="Disordered" evidence="1">
    <location>
        <begin position="91"/>
        <end position="110"/>
    </location>
</feature>
<evidence type="ECO:0000313" key="3">
    <source>
        <dbReference type="EMBL" id="MCY4726090.1"/>
    </source>
</evidence>
<protein>
    <recommendedName>
        <fullName evidence="5">Secreted protein</fullName>
    </recommendedName>
</protein>
<feature type="chain" id="PRO_5046114556" description="Secreted protein" evidence="2">
    <location>
        <begin position="21"/>
        <end position="151"/>
    </location>
</feature>
<evidence type="ECO:0000256" key="1">
    <source>
        <dbReference type="SAM" id="MobiDB-lite"/>
    </source>
</evidence>
<keyword evidence="4" id="KW-1185">Reference proteome</keyword>
<dbReference type="Proteomes" id="UP001074726">
    <property type="component" value="Unassembled WGS sequence"/>
</dbReference>
<evidence type="ECO:0008006" key="5">
    <source>
        <dbReference type="Google" id="ProtNLM"/>
    </source>
</evidence>
<evidence type="ECO:0000256" key="2">
    <source>
        <dbReference type="SAM" id="SignalP"/>
    </source>
</evidence>
<evidence type="ECO:0000313" key="4">
    <source>
        <dbReference type="Proteomes" id="UP001074726"/>
    </source>
</evidence>
<gene>
    <name evidence="3" type="ORF">NYO98_07345</name>
</gene>
<feature type="compositionally biased region" description="Basic and acidic residues" evidence="1">
    <location>
        <begin position="91"/>
        <end position="105"/>
    </location>
</feature>
<name>A0ABT4CAU7_9ACTN</name>
<dbReference type="RefSeq" id="WP_268110911.1">
    <property type="nucleotide sequence ID" value="NZ_JAPPUX010000002.1"/>
</dbReference>
<organism evidence="3 4">
    <name type="scientific">Nocardioides pini</name>
    <dbReference type="NCBI Taxonomy" id="2975053"/>
    <lineage>
        <taxon>Bacteria</taxon>
        <taxon>Bacillati</taxon>
        <taxon>Actinomycetota</taxon>
        <taxon>Actinomycetes</taxon>
        <taxon>Propionibacteriales</taxon>
        <taxon>Nocardioidaceae</taxon>
        <taxon>Nocardioides</taxon>
    </lineage>
</organism>